<dbReference type="AlphaFoldDB" id="A0A183TN72"/>
<name>A0A183TN72_SCHSO</name>
<dbReference type="EMBL" id="UYSU01043331">
    <property type="protein sequence ID" value="VDM04306.1"/>
    <property type="molecule type" value="Genomic_DNA"/>
</dbReference>
<sequence length="98" mass="10877">MKALHQPQIILVHLSRPPLLPVRSLSCYSSSSSLFFSPSSSTWPSERPTNHHTLHAPNAILTAYEDDSTYNLFALTQRLDSLSSVNSLPTTPICTLRN</sequence>
<protein>
    <submittedName>
        <fullName evidence="1 3">Uncharacterized protein</fullName>
    </submittedName>
</protein>
<evidence type="ECO:0000313" key="2">
    <source>
        <dbReference type="Proteomes" id="UP000275846"/>
    </source>
</evidence>
<evidence type="ECO:0000313" key="1">
    <source>
        <dbReference type="EMBL" id="VDM04306.1"/>
    </source>
</evidence>
<accession>A0A183TN72</accession>
<dbReference type="WBParaSite" id="SSLN_0001859801-mRNA-1">
    <property type="protein sequence ID" value="SSLN_0001859801-mRNA-1"/>
    <property type="gene ID" value="SSLN_0001859801"/>
</dbReference>
<evidence type="ECO:0000313" key="3">
    <source>
        <dbReference type="WBParaSite" id="SSLN_0001859801-mRNA-1"/>
    </source>
</evidence>
<gene>
    <name evidence="1" type="ORF">SSLN_LOCUS17920</name>
</gene>
<proteinExistence type="predicted"/>
<dbReference type="Proteomes" id="UP000275846">
    <property type="component" value="Unassembled WGS sequence"/>
</dbReference>
<organism evidence="3">
    <name type="scientific">Schistocephalus solidus</name>
    <name type="common">Tapeworm</name>
    <dbReference type="NCBI Taxonomy" id="70667"/>
    <lineage>
        <taxon>Eukaryota</taxon>
        <taxon>Metazoa</taxon>
        <taxon>Spiralia</taxon>
        <taxon>Lophotrochozoa</taxon>
        <taxon>Platyhelminthes</taxon>
        <taxon>Cestoda</taxon>
        <taxon>Eucestoda</taxon>
        <taxon>Diphyllobothriidea</taxon>
        <taxon>Diphyllobothriidae</taxon>
        <taxon>Schistocephalus</taxon>
    </lineage>
</organism>
<keyword evidence="2" id="KW-1185">Reference proteome</keyword>
<reference evidence="1 2" key="2">
    <citation type="submission" date="2018-11" db="EMBL/GenBank/DDBJ databases">
        <authorList>
            <consortium name="Pathogen Informatics"/>
        </authorList>
    </citation>
    <scope>NUCLEOTIDE SEQUENCE [LARGE SCALE GENOMIC DNA]</scope>
    <source>
        <strain evidence="1 2">NST_G2</strain>
    </source>
</reference>
<reference evidence="3" key="1">
    <citation type="submission" date="2016-06" db="UniProtKB">
        <authorList>
            <consortium name="WormBaseParasite"/>
        </authorList>
    </citation>
    <scope>IDENTIFICATION</scope>
</reference>